<feature type="binding site" evidence="13">
    <location>
        <position position="216"/>
    </location>
    <ligand>
        <name>substrate</name>
    </ligand>
</feature>
<comment type="similarity">
    <text evidence="3 12">Belongs to the NadC/ModD family.</text>
</comment>
<evidence type="ECO:0000259" key="14">
    <source>
        <dbReference type="Pfam" id="PF01729"/>
    </source>
</evidence>
<dbReference type="SUPFAM" id="SSF54675">
    <property type="entry name" value="Nicotinate/Quinolinate PRTase N-terminal domain-like"/>
    <property type="match status" value="1"/>
</dbReference>
<dbReference type="FunFam" id="3.90.1170.20:FF:000001">
    <property type="entry name" value="Nicotinate-nucleotide diphosphorylase (Carboxylating)"/>
    <property type="match status" value="1"/>
</dbReference>
<protein>
    <recommendedName>
        <fullName evidence="11">Probable nicotinate-nucleotide pyrophosphorylase [carboxylating]</fullName>
        <ecNumber evidence="5">2.4.2.19</ecNumber>
    </recommendedName>
    <alternativeName>
        <fullName evidence="9">Quinolinate phosphoribosyltransferase [decarboxylating]</fullName>
    </alternativeName>
</protein>
<dbReference type="GO" id="GO:0009435">
    <property type="term" value="P:NAD+ biosynthetic process"/>
    <property type="evidence" value="ECO:0007669"/>
    <property type="project" value="UniProtKB-UniPathway"/>
</dbReference>
<feature type="binding site" evidence="13">
    <location>
        <position position="194"/>
    </location>
    <ligand>
        <name>substrate</name>
    </ligand>
</feature>
<dbReference type="AlphaFoldDB" id="A0A7K3WQT0"/>
<comment type="pathway">
    <text evidence="2">Cofactor biosynthesis; NAD(+) biosynthesis; nicotinate D-ribonucleotide from quinolinate: step 1/1.</text>
</comment>
<dbReference type="Gene3D" id="3.90.1170.20">
    <property type="entry name" value="Quinolinate phosphoribosyl transferase, N-terminal domain"/>
    <property type="match status" value="1"/>
</dbReference>
<dbReference type="GO" id="GO:0034213">
    <property type="term" value="P:quinolinate catabolic process"/>
    <property type="evidence" value="ECO:0007669"/>
    <property type="project" value="TreeGrafter"/>
</dbReference>
<dbReference type="InterPro" id="IPR004393">
    <property type="entry name" value="NadC"/>
</dbReference>
<sequence>MTTDEFIRNAIIEDIGDGDFTSEACIPADAVGRARMLIKEHGILAGTGIAESIFLHIDPSLQVKTLIADGSAVKVGDVVMTVSGSARGILKAERLALNSIQRMSGIATLTNKVVKKLEGLKTKVLDTRKTTPGIRFLEKLAVKAGGGENHRFGLYDMMMIKDNHIDYAGSIENAINLCDEFRKQNNLNIKLEVEARNLEEVDRILAVGKVDRIMLDNFSYPDLLKAVKKIGDKYETEASGNITIETARNYAECGVDFISMGALTHSARVLDISLKAY</sequence>
<evidence type="ECO:0000313" key="16">
    <source>
        <dbReference type="EMBL" id="NEN24033.1"/>
    </source>
</evidence>
<dbReference type="UniPathway" id="UPA00253">
    <property type="reaction ID" value="UER00331"/>
</dbReference>
<dbReference type="FunFam" id="3.20.20.70:FF:000030">
    <property type="entry name" value="Nicotinate-nucleotide pyrophosphorylase, carboxylating"/>
    <property type="match status" value="1"/>
</dbReference>
<evidence type="ECO:0000256" key="9">
    <source>
        <dbReference type="ARBA" id="ARBA00033102"/>
    </source>
</evidence>
<dbReference type="Pfam" id="PF02749">
    <property type="entry name" value="QRPTase_N"/>
    <property type="match status" value="1"/>
</dbReference>
<dbReference type="CDD" id="cd01572">
    <property type="entry name" value="QPRTase"/>
    <property type="match status" value="1"/>
</dbReference>
<feature type="binding site" evidence="13">
    <location>
        <begin position="260"/>
        <end position="262"/>
    </location>
    <ligand>
        <name>substrate</name>
    </ligand>
</feature>
<evidence type="ECO:0000256" key="12">
    <source>
        <dbReference type="PIRNR" id="PIRNR006250"/>
    </source>
</evidence>
<proteinExistence type="inferred from homology"/>
<keyword evidence="6" id="KW-0662">Pyridine nucleotide biosynthesis</keyword>
<evidence type="ECO:0000259" key="15">
    <source>
        <dbReference type="Pfam" id="PF02749"/>
    </source>
</evidence>
<evidence type="ECO:0000256" key="5">
    <source>
        <dbReference type="ARBA" id="ARBA00011944"/>
    </source>
</evidence>
<dbReference type="EC" id="2.4.2.19" evidence="5"/>
<dbReference type="NCBIfam" id="TIGR00078">
    <property type="entry name" value="nadC"/>
    <property type="match status" value="1"/>
</dbReference>
<dbReference type="GO" id="GO:0004514">
    <property type="term" value="F:nicotinate-nucleotide diphosphorylase (carboxylating) activity"/>
    <property type="evidence" value="ECO:0007669"/>
    <property type="project" value="UniProtKB-EC"/>
</dbReference>
<dbReference type="Proteomes" id="UP000486602">
    <property type="component" value="Unassembled WGS sequence"/>
</dbReference>
<dbReference type="InterPro" id="IPR037128">
    <property type="entry name" value="Quinolinate_PRibosylTase_N_sf"/>
</dbReference>
<dbReference type="EMBL" id="JAAGVY010000019">
    <property type="protein sequence ID" value="NEN24033.1"/>
    <property type="molecule type" value="Genomic_DNA"/>
</dbReference>
<feature type="binding site" evidence="13">
    <location>
        <begin position="239"/>
        <end position="241"/>
    </location>
    <ligand>
        <name>substrate</name>
    </ligand>
</feature>
<dbReference type="InterPro" id="IPR036068">
    <property type="entry name" value="Nicotinate_pribotase-like_C"/>
</dbReference>
<evidence type="ECO:0000313" key="17">
    <source>
        <dbReference type="Proteomes" id="UP000486602"/>
    </source>
</evidence>
<comment type="subunit">
    <text evidence="4">Hexamer formed by 3 homodimers.</text>
</comment>
<dbReference type="Pfam" id="PF01729">
    <property type="entry name" value="QRPTase_C"/>
    <property type="match status" value="1"/>
</dbReference>
<dbReference type="PANTHER" id="PTHR32179">
    <property type="entry name" value="NICOTINATE-NUCLEOTIDE PYROPHOSPHORYLASE [CARBOXYLATING]"/>
    <property type="match status" value="1"/>
</dbReference>
<reference evidence="16 17" key="1">
    <citation type="submission" date="2020-02" db="EMBL/GenBank/DDBJ databases">
        <title>Out from the shadows clarifying the taxonomy of the family Cryomorphaceae and related taxa by utilizing the GTDB taxonomic framework.</title>
        <authorList>
            <person name="Bowman J.P."/>
        </authorList>
    </citation>
    <scope>NUCLEOTIDE SEQUENCE [LARGE SCALE GENOMIC DNA]</scope>
    <source>
        <strain evidence="16 17">QSSC 1-22</strain>
    </source>
</reference>
<dbReference type="RefSeq" id="WP_163285429.1">
    <property type="nucleotide sequence ID" value="NZ_JAAGVY010000019.1"/>
</dbReference>
<evidence type="ECO:0000256" key="7">
    <source>
        <dbReference type="ARBA" id="ARBA00022676"/>
    </source>
</evidence>
<dbReference type="InterPro" id="IPR013785">
    <property type="entry name" value="Aldolase_TIM"/>
</dbReference>
<dbReference type="InterPro" id="IPR002638">
    <property type="entry name" value="Quinolinate_PRibosylTrfase_C"/>
</dbReference>
<dbReference type="InterPro" id="IPR027277">
    <property type="entry name" value="NadC/ModD"/>
</dbReference>
<name>A0A7K3WQT0_9FLAO</name>
<feature type="binding site" evidence="13">
    <location>
        <begin position="127"/>
        <end position="129"/>
    </location>
    <ligand>
        <name>substrate</name>
    </ligand>
</feature>
<evidence type="ECO:0000256" key="2">
    <source>
        <dbReference type="ARBA" id="ARBA00004893"/>
    </source>
</evidence>
<dbReference type="Gene3D" id="3.20.20.70">
    <property type="entry name" value="Aldolase class I"/>
    <property type="match status" value="1"/>
</dbReference>
<dbReference type="GO" id="GO:0005737">
    <property type="term" value="C:cytoplasm"/>
    <property type="evidence" value="ECO:0007669"/>
    <property type="project" value="TreeGrafter"/>
</dbReference>
<feature type="domain" description="Quinolinate phosphoribosyl transferase N-terminal" evidence="15">
    <location>
        <begin position="19"/>
        <end position="104"/>
    </location>
</feature>
<evidence type="ECO:0000256" key="13">
    <source>
        <dbReference type="PIRSR" id="PIRSR006250-1"/>
    </source>
</evidence>
<dbReference type="PANTHER" id="PTHR32179:SF3">
    <property type="entry name" value="NICOTINATE-NUCLEOTIDE PYROPHOSPHORYLASE [CARBOXYLATING]"/>
    <property type="match status" value="1"/>
</dbReference>
<dbReference type="InterPro" id="IPR022412">
    <property type="entry name" value="Quinolinate_PRibosylTrfase_N"/>
</dbReference>
<evidence type="ECO:0000256" key="11">
    <source>
        <dbReference type="ARBA" id="ARBA00069173"/>
    </source>
</evidence>
<keyword evidence="17" id="KW-1185">Reference proteome</keyword>
<feature type="binding site" evidence="13">
    <location>
        <position position="94"/>
    </location>
    <ligand>
        <name>substrate</name>
    </ligand>
</feature>
<dbReference type="PIRSF" id="PIRSF006250">
    <property type="entry name" value="NadC_ModD"/>
    <property type="match status" value="1"/>
</dbReference>
<feature type="domain" description="Quinolinate phosphoribosyl transferase C-terminal" evidence="14">
    <location>
        <begin position="106"/>
        <end position="275"/>
    </location>
</feature>
<comment type="caution">
    <text evidence="16">The sequence shown here is derived from an EMBL/GenBank/DDBJ whole genome shotgun (WGS) entry which is preliminary data.</text>
</comment>
<organism evidence="16 17">
    <name type="scientific">Cryomorpha ignava</name>
    <dbReference type="NCBI Taxonomy" id="101383"/>
    <lineage>
        <taxon>Bacteria</taxon>
        <taxon>Pseudomonadati</taxon>
        <taxon>Bacteroidota</taxon>
        <taxon>Flavobacteriia</taxon>
        <taxon>Flavobacteriales</taxon>
        <taxon>Cryomorphaceae</taxon>
        <taxon>Cryomorpha</taxon>
    </lineage>
</organism>
<keyword evidence="8 12" id="KW-0808">Transferase</keyword>
<feature type="binding site" evidence="13">
    <location>
        <position position="161"/>
    </location>
    <ligand>
        <name>substrate</name>
    </ligand>
</feature>
<evidence type="ECO:0000256" key="3">
    <source>
        <dbReference type="ARBA" id="ARBA00009400"/>
    </source>
</evidence>
<dbReference type="SUPFAM" id="SSF51690">
    <property type="entry name" value="Nicotinate/Quinolinate PRTase C-terminal domain-like"/>
    <property type="match status" value="1"/>
</dbReference>
<feature type="binding site" evidence="13">
    <location>
        <position position="151"/>
    </location>
    <ligand>
        <name>substrate</name>
    </ligand>
</feature>
<gene>
    <name evidence="16" type="primary">nadC</name>
    <name evidence="16" type="ORF">G3O08_11035</name>
</gene>
<evidence type="ECO:0000256" key="6">
    <source>
        <dbReference type="ARBA" id="ARBA00022642"/>
    </source>
</evidence>
<evidence type="ECO:0000256" key="4">
    <source>
        <dbReference type="ARBA" id="ARBA00011218"/>
    </source>
</evidence>
<comment type="catalytic activity">
    <reaction evidence="10">
        <text>nicotinate beta-D-ribonucleotide + CO2 + diphosphate = quinolinate + 5-phospho-alpha-D-ribose 1-diphosphate + 2 H(+)</text>
        <dbReference type="Rhea" id="RHEA:12733"/>
        <dbReference type="ChEBI" id="CHEBI:15378"/>
        <dbReference type="ChEBI" id="CHEBI:16526"/>
        <dbReference type="ChEBI" id="CHEBI:29959"/>
        <dbReference type="ChEBI" id="CHEBI:33019"/>
        <dbReference type="ChEBI" id="CHEBI:57502"/>
        <dbReference type="ChEBI" id="CHEBI:58017"/>
        <dbReference type="EC" id="2.4.2.19"/>
    </reaction>
</comment>
<accession>A0A7K3WQT0</accession>
<comment type="function">
    <text evidence="1">Involved in the catabolism of quinolinic acid (QA).</text>
</comment>
<keyword evidence="7 12" id="KW-0328">Glycosyltransferase</keyword>
<evidence type="ECO:0000256" key="8">
    <source>
        <dbReference type="ARBA" id="ARBA00022679"/>
    </source>
</evidence>
<evidence type="ECO:0000256" key="1">
    <source>
        <dbReference type="ARBA" id="ARBA00003237"/>
    </source>
</evidence>
<evidence type="ECO:0000256" key="10">
    <source>
        <dbReference type="ARBA" id="ARBA00047445"/>
    </source>
</evidence>